<keyword evidence="2 8" id="KW-0819">tRNA processing</keyword>
<dbReference type="Proteomes" id="UP000824115">
    <property type="component" value="Unassembled WGS sequence"/>
</dbReference>
<comment type="catalytic activity">
    <reaction evidence="8">
        <text>Endonucleolytic cleavage of RNA, removing extra 3' nucleotides from tRNA precursor, generating 3' termini of tRNAs. A 3'-hydroxy group is left at the tRNA terminus and a 5'-phosphoryl group is left at the trailer molecule.</text>
        <dbReference type="EC" id="3.1.26.11"/>
    </reaction>
</comment>
<reference evidence="9" key="1">
    <citation type="journal article" date="2021" name="PeerJ">
        <title>Extensive microbial diversity within the chicken gut microbiome revealed by metagenomics and culture.</title>
        <authorList>
            <person name="Gilroy R."/>
            <person name="Ravi A."/>
            <person name="Getino M."/>
            <person name="Pursley I."/>
            <person name="Horton D.L."/>
            <person name="Alikhan N.F."/>
            <person name="Baker D."/>
            <person name="Gharbi K."/>
            <person name="Hall N."/>
            <person name="Watson M."/>
            <person name="Adriaenssens E.M."/>
            <person name="Foster-Nyarko E."/>
            <person name="Jarju S."/>
            <person name="Secka A."/>
            <person name="Antonio M."/>
            <person name="Oren A."/>
            <person name="Chaudhuri R.R."/>
            <person name="La Ragione R."/>
            <person name="Hildebrand F."/>
            <person name="Pallen M.J."/>
        </authorList>
    </citation>
    <scope>NUCLEOTIDE SEQUENCE</scope>
    <source>
        <strain evidence="9">Gambia16-554</strain>
    </source>
</reference>
<comment type="subunit">
    <text evidence="1 8">Homodimer.</text>
</comment>
<dbReference type="Gene3D" id="3.60.15.10">
    <property type="entry name" value="Ribonuclease Z/Hydroxyacylglutathione hydrolase-like"/>
    <property type="match status" value="1"/>
</dbReference>
<evidence type="ECO:0000256" key="8">
    <source>
        <dbReference type="HAMAP-Rule" id="MF_01818"/>
    </source>
</evidence>
<reference evidence="9" key="2">
    <citation type="submission" date="2021-04" db="EMBL/GenBank/DDBJ databases">
        <authorList>
            <person name="Gilroy R."/>
        </authorList>
    </citation>
    <scope>NUCLEOTIDE SEQUENCE</scope>
    <source>
        <strain evidence="9">Gambia16-554</strain>
    </source>
</reference>
<dbReference type="EC" id="3.1.26.11" evidence="8"/>
<keyword evidence="7 8" id="KW-0862">Zinc</keyword>
<sequence length="310" mass="34413">MNFSLTTLGVSSASPTTDRYPSAHILNICGRLFLIDCGEGAQMLMKRHGISLMKLERIFLSHLHGDHVFGIFGLLSTLSMSGRTEPLHIYAPEGFDGILDFFRGRFLERDSYLVEYHPLTSGGPDVVFEDDALTVTALPLRHRVPTYGFLFREKEPGLNIRKSALSGHSLSVDEILALKSGRDVERPDGTLLRASDMTYVPYAPRSFAYISDTAVFDTLPDMVRGVDLLYHEATFGDDCAEKAEEMFHSTARQAAMTALSAGACRLVIGHFSSRYKDPSVLLQQARDAFPDTDLAWEGLEFEVPVKKISL</sequence>
<dbReference type="CDD" id="cd07717">
    <property type="entry name" value="RNaseZ_ZiPD-like_MBL-fold"/>
    <property type="match status" value="1"/>
</dbReference>
<keyword evidence="3 8" id="KW-0540">Nuclease</keyword>
<evidence type="ECO:0000256" key="6">
    <source>
        <dbReference type="ARBA" id="ARBA00022801"/>
    </source>
</evidence>
<evidence type="ECO:0000256" key="1">
    <source>
        <dbReference type="ARBA" id="ARBA00011738"/>
    </source>
</evidence>
<evidence type="ECO:0000313" key="9">
    <source>
        <dbReference type="EMBL" id="HIZ85901.1"/>
    </source>
</evidence>
<dbReference type="EMBL" id="DXAW01000095">
    <property type="protein sequence ID" value="HIZ85901.1"/>
    <property type="molecule type" value="Genomic_DNA"/>
</dbReference>
<name>A0A9D2GPP6_9BACT</name>
<feature type="binding site" evidence="8">
    <location>
        <position position="212"/>
    </location>
    <ligand>
        <name>Zn(2+)</name>
        <dbReference type="ChEBI" id="CHEBI:29105"/>
        <label>1</label>
        <note>catalytic</note>
    </ligand>
</feature>
<dbReference type="PANTHER" id="PTHR46018:SF2">
    <property type="entry name" value="ZINC PHOSPHODIESTERASE ELAC PROTEIN 1"/>
    <property type="match status" value="1"/>
</dbReference>
<dbReference type="GO" id="GO:0042781">
    <property type="term" value="F:3'-tRNA processing endoribonuclease activity"/>
    <property type="evidence" value="ECO:0007669"/>
    <property type="project" value="UniProtKB-UniRule"/>
</dbReference>
<dbReference type="HAMAP" id="MF_01818">
    <property type="entry name" value="RNase_Z_BN"/>
    <property type="match status" value="1"/>
</dbReference>
<organism evidence="9 10">
    <name type="scientific">Candidatus Coprenecus stercoravium</name>
    <dbReference type="NCBI Taxonomy" id="2840735"/>
    <lineage>
        <taxon>Bacteria</taxon>
        <taxon>Pseudomonadati</taxon>
        <taxon>Bacteroidota</taxon>
        <taxon>Bacteroidia</taxon>
        <taxon>Bacteroidales</taxon>
        <taxon>Rikenellaceae</taxon>
        <taxon>Rikenellaceae incertae sedis</taxon>
        <taxon>Candidatus Coprenecus</taxon>
    </lineage>
</organism>
<keyword evidence="4 8" id="KW-0479">Metal-binding</keyword>
<feature type="active site" description="Proton acceptor" evidence="8">
    <location>
        <position position="66"/>
    </location>
</feature>
<evidence type="ECO:0000256" key="2">
    <source>
        <dbReference type="ARBA" id="ARBA00022694"/>
    </source>
</evidence>
<dbReference type="Pfam" id="PF23023">
    <property type="entry name" value="Anti-Pycsar_Apyc1"/>
    <property type="match status" value="1"/>
</dbReference>
<gene>
    <name evidence="8" type="primary">rnz</name>
    <name evidence="9" type="ORF">IAC04_05375</name>
</gene>
<feature type="binding site" evidence="8">
    <location>
        <position position="142"/>
    </location>
    <ligand>
        <name>Zn(2+)</name>
        <dbReference type="ChEBI" id="CHEBI:29105"/>
        <label>1</label>
        <note>catalytic</note>
    </ligand>
</feature>
<accession>A0A9D2GPP6</accession>
<evidence type="ECO:0000313" key="10">
    <source>
        <dbReference type="Proteomes" id="UP000824115"/>
    </source>
</evidence>
<feature type="binding site" evidence="8">
    <location>
        <position position="270"/>
    </location>
    <ligand>
        <name>Zn(2+)</name>
        <dbReference type="ChEBI" id="CHEBI:29105"/>
        <label>2</label>
        <note>catalytic</note>
    </ligand>
</feature>
<dbReference type="PANTHER" id="PTHR46018">
    <property type="entry name" value="ZINC PHOSPHODIESTERASE ELAC PROTEIN 1"/>
    <property type="match status" value="1"/>
</dbReference>
<dbReference type="GO" id="GO:0008270">
    <property type="term" value="F:zinc ion binding"/>
    <property type="evidence" value="ECO:0007669"/>
    <property type="project" value="UniProtKB-UniRule"/>
</dbReference>
<feature type="binding site" evidence="8">
    <location>
        <position position="62"/>
    </location>
    <ligand>
        <name>Zn(2+)</name>
        <dbReference type="ChEBI" id="CHEBI:29105"/>
        <label>1</label>
        <note>catalytic</note>
    </ligand>
</feature>
<comment type="cofactor">
    <cofactor evidence="8">
        <name>Zn(2+)</name>
        <dbReference type="ChEBI" id="CHEBI:29105"/>
    </cofactor>
    <text evidence="8">Binds 2 Zn(2+) ions.</text>
</comment>
<comment type="similarity">
    <text evidence="8">Belongs to the RNase Z family.</text>
</comment>
<feature type="binding site" evidence="8">
    <location>
        <position position="66"/>
    </location>
    <ligand>
        <name>Zn(2+)</name>
        <dbReference type="ChEBI" id="CHEBI:29105"/>
        <label>2</label>
        <note>catalytic</note>
    </ligand>
</feature>
<protein>
    <recommendedName>
        <fullName evidence="8">Ribonuclease Z</fullName>
        <shortName evidence="8">RNase Z</shortName>
        <ecNumber evidence="8">3.1.26.11</ecNumber>
    </recommendedName>
    <alternativeName>
        <fullName evidence="8">tRNA 3 endonuclease</fullName>
    </alternativeName>
    <alternativeName>
        <fullName evidence="8">tRNase Z</fullName>
    </alternativeName>
</protein>
<dbReference type="InterPro" id="IPR013471">
    <property type="entry name" value="RNase_Z/BN"/>
</dbReference>
<keyword evidence="5 8" id="KW-0255">Endonuclease</keyword>
<evidence type="ECO:0000256" key="5">
    <source>
        <dbReference type="ARBA" id="ARBA00022759"/>
    </source>
</evidence>
<keyword evidence="6 8" id="KW-0378">Hydrolase</keyword>
<evidence type="ECO:0000256" key="7">
    <source>
        <dbReference type="ARBA" id="ARBA00022833"/>
    </source>
</evidence>
<feature type="binding site" evidence="8">
    <location>
        <position position="67"/>
    </location>
    <ligand>
        <name>Zn(2+)</name>
        <dbReference type="ChEBI" id="CHEBI:29105"/>
        <label>2</label>
        <note>catalytic</note>
    </ligand>
</feature>
<dbReference type="InterPro" id="IPR036866">
    <property type="entry name" value="RibonucZ/Hydroxyglut_hydro"/>
</dbReference>
<feature type="binding site" evidence="8">
    <location>
        <position position="64"/>
    </location>
    <ligand>
        <name>Zn(2+)</name>
        <dbReference type="ChEBI" id="CHEBI:29105"/>
        <label>1</label>
        <note>catalytic</note>
    </ligand>
</feature>
<feature type="binding site" evidence="8">
    <location>
        <position position="212"/>
    </location>
    <ligand>
        <name>Zn(2+)</name>
        <dbReference type="ChEBI" id="CHEBI:29105"/>
        <label>2</label>
        <note>catalytic</note>
    </ligand>
</feature>
<evidence type="ECO:0000256" key="3">
    <source>
        <dbReference type="ARBA" id="ARBA00022722"/>
    </source>
</evidence>
<dbReference type="AlphaFoldDB" id="A0A9D2GPP6"/>
<comment type="function">
    <text evidence="8">Zinc phosphodiesterase, which displays some tRNA 3'-processing endonuclease activity. Probably involved in tRNA maturation, by removing a 3'-trailer from precursor tRNA.</text>
</comment>
<dbReference type="SUPFAM" id="SSF56281">
    <property type="entry name" value="Metallo-hydrolase/oxidoreductase"/>
    <property type="match status" value="1"/>
</dbReference>
<dbReference type="NCBIfam" id="NF000801">
    <property type="entry name" value="PRK00055.1-3"/>
    <property type="match status" value="1"/>
</dbReference>
<evidence type="ECO:0000256" key="4">
    <source>
        <dbReference type="ARBA" id="ARBA00022723"/>
    </source>
</evidence>
<proteinExistence type="inferred from homology"/>
<comment type="caution">
    <text evidence="9">The sequence shown here is derived from an EMBL/GenBank/DDBJ whole genome shotgun (WGS) entry which is preliminary data.</text>
</comment>